<dbReference type="InterPro" id="IPR029962">
    <property type="entry name" value="TBL"/>
</dbReference>
<dbReference type="Pfam" id="PF13839">
    <property type="entry name" value="PC-Esterase"/>
    <property type="match status" value="1"/>
</dbReference>
<dbReference type="InterPro" id="IPR026057">
    <property type="entry name" value="TBL_C"/>
</dbReference>
<protein>
    <recommendedName>
        <fullName evidence="2">Trichome birefringence-like C-terminal domain-containing protein</fullName>
    </recommendedName>
</protein>
<dbReference type="Proteomes" id="UP001630127">
    <property type="component" value="Unassembled WGS sequence"/>
</dbReference>
<dbReference type="PANTHER" id="PTHR32285">
    <property type="entry name" value="PROTEIN TRICHOME BIREFRINGENCE-LIKE 9-RELATED"/>
    <property type="match status" value="1"/>
</dbReference>
<dbReference type="AlphaFoldDB" id="A0ABD2ZLD3"/>
<name>A0ABD2ZLD3_9GENT</name>
<dbReference type="PANTHER" id="PTHR32285:SF42">
    <property type="entry name" value="PROTEIN TRICHOME BIREFRINGENCE-LIKE 37"/>
    <property type="match status" value="1"/>
</dbReference>
<evidence type="ECO:0000259" key="2">
    <source>
        <dbReference type="Pfam" id="PF13839"/>
    </source>
</evidence>
<reference evidence="3 4" key="1">
    <citation type="submission" date="2024-11" db="EMBL/GenBank/DDBJ databases">
        <title>A near-complete genome assembly of Cinchona calisaya.</title>
        <authorList>
            <person name="Lian D.C."/>
            <person name="Zhao X.W."/>
            <person name="Wei L."/>
        </authorList>
    </citation>
    <scope>NUCLEOTIDE SEQUENCE [LARGE SCALE GENOMIC DNA]</scope>
    <source>
        <tissue evidence="3">Nenye</tissue>
    </source>
</reference>
<organism evidence="3 4">
    <name type="scientific">Cinchona calisaya</name>
    <dbReference type="NCBI Taxonomy" id="153742"/>
    <lineage>
        <taxon>Eukaryota</taxon>
        <taxon>Viridiplantae</taxon>
        <taxon>Streptophyta</taxon>
        <taxon>Embryophyta</taxon>
        <taxon>Tracheophyta</taxon>
        <taxon>Spermatophyta</taxon>
        <taxon>Magnoliopsida</taxon>
        <taxon>eudicotyledons</taxon>
        <taxon>Gunneridae</taxon>
        <taxon>Pentapetalae</taxon>
        <taxon>asterids</taxon>
        <taxon>lamiids</taxon>
        <taxon>Gentianales</taxon>
        <taxon>Rubiaceae</taxon>
        <taxon>Cinchonoideae</taxon>
        <taxon>Cinchoneae</taxon>
        <taxon>Cinchona</taxon>
    </lineage>
</organism>
<feature type="domain" description="Trichome birefringence-like C-terminal" evidence="2">
    <location>
        <begin position="80"/>
        <end position="306"/>
    </location>
</feature>
<evidence type="ECO:0000313" key="3">
    <source>
        <dbReference type="EMBL" id="KAL3519949.1"/>
    </source>
</evidence>
<keyword evidence="4" id="KW-1185">Reference proteome</keyword>
<proteinExistence type="inferred from homology"/>
<evidence type="ECO:0000313" key="4">
    <source>
        <dbReference type="Proteomes" id="UP001630127"/>
    </source>
</evidence>
<dbReference type="EMBL" id="JBJUIK010000008">
    <property type="protein sequence ID" value="KAL3519949.1"/>
    <property type="molecule type" value="Genomic_DNA"/>
</dbReference>
<evidence type="ECO:0000256" key="1">
    <source>
        <dbReference type="ARBA" id="ARBA00007727"/>
    </source>
</evidence>
<gene>
    <name evidence="3" type="ORF">ACH5RR_018098</name>
</gene>
<comment type="caution">
    <text evidence="3">The sequence shown here is derived from an EMBL/GenBank/DDBJ whole genome shotgun (WGS) entry which is preliminary data.</text>
</comment>
<comment type="similarity">
    <text evidence="1">Belongs to the PC-esterase family. TBL subfamily.</text>
</comment>
<accession>A0ABD2ZLD3</accession>
<sequence>MDATCSRENGFWMIHFPFMIPPAVPPLNLDLIAKNMVARTNNISSMLGNLILATCPGKDRTPSLLKNYDHHHQPRSTALTSAVTSANINVVRNDPLSHATFQDYDVTIFHYRSTHLVDIVQESIGRVLKLNSIEQGNKWKGMDVLLFNSWHWWLKNGDSQTWDYMQDGSTVSKDMDRLEAFSKGLTTWAQWVDQNVDTSTTKVFFQGISPTHYDGNEWGSGSHSCYGEQQPLTGSTYPAGSPPAVWVVQKILSSMQKQVYLLDITTLSQLRKDGHPSAYSGDHSGNDCIHWCLAGVPDTWNQLMYAAL</sequence>